<sequence>MLLLEDAHDQLFHTGPRSQHFFLARQNTWKQIVERAVWWGHSVKERSKRTIGLAALTFEQLSTLPLEISAAVNSRPLCTLSKSPGDLNVLSPGHFLHCS</sequence>
<dbReference type="Proteomes" id="UP000014500">
    <property type="component" value="Unassembled WGS sequence"/>
</dbReference>
<protein>
    <submittedName>
        <fullName evidence="1">Uncharacterized protein</fullName>
    </submittedName>
</protein>
<dbReference type="HOGENOM" id="CLU_2323293_0_0_1"/>
<dbReference type="AlphaFoldDB" id="T1IRN1"/>
<dbReference type="PhylomeDB" id="T1IRN1"/>
<keyword evidence="2" id="KW-1185">Reference proteome</keyword>
<reference evidence="1" key="2">
    <citation type="submission" date="2015-02" db="UniProtKB">
        <authorList>
            <consortium name="EnsemblMetazoa"/>
        </authorList>
    </citation>
    <scope>IDENTIFICATION</scope>
</reference>
<proteinExistence type="predicted"/>
<accession>T1IRN1</accession>
<name>T1IRN1_STRMM</name>
<dbReference type="EMBL" id="AFFK01018679">
    <property type="status" value="NOT_ANNOTATED_CDS"/>
    <property type="molecule type" value="Genomic_DNA"/>
</dbReference>
<evidence type="ECO:0000313" key="1">
    <source>
        <dbReference type="EnsemblMetazoa" id="SMAR003730-PA"/>
    </source>
</evidence>
<dbReference type="EnsemblMetazoa" id="SMAR003730-RA">
    <property type="protein sequence ID" value="SMAR003730-PA"/>
    <property type="gene ID" value="SMAR003730"/>
</dbReference>
<dbReference type="STRING" id="126957.T1IRN1"/>
<evidence type="ECO:0000313" key="2">
    <source>
        <dbReference type="Proteomes" id="UP000014500"/>
    </source>
</evidence>
<reference evidence="2" key="1">
    <citation type="submission" date="2011-05" db="EMBL/GenBank/DDBJ databases">
        <authorList>
            <person name="Richards S.R."/>
            <person name="Qu J."/>
            <person name="Jiang H."/>
            <person name="Jhangiani S.N."/>
            <person name="Agravi P."/>
            <person name="Goodspeed R."/>
            <person name="Gross S."/>
            <person name="Mandapat C."/>
            <person name="Jackson L."/>
            <person name="Mathew T."/>
            <person name="Pu L."/>
            <person name="Thornton R."/>
            <person name="Saada N."/>
            <person name="Wilczek-Boney K.B."/>
            <person name="Lee S."/>
            <person name="Kovar C."/>
            <person name="Wu Y."/>
            <person name="Scherer S.E."/>
            <person name="Worley K.C."/>
            <person name="Muzny D.M."/>
            <person name="Gibbs R."/>
        </authorList>
    </citation>
    <scope>NUCLEOTIDE SEQUENCE</scope>
    <source>
        <strain evidence="2">Brora</strain>
    </source>
</reference>
<organism evidence="1 2">
    <name type="scientific">Strigamia maritima</name>
    <name type="common">European centipede</name>
    <name type="synonym">Geophilus maritimus</name>
    <dbReference type="NCBI Taxonomy" id="126957"/>
    <lineage>
        <taxon>Eukaryota</taxon>
        <taxon>Metazoa</taxon>
        <taxon>Ecdysozoa</taxon>
        <taxon>Arthropoda</taxon>
        <taxon>Myriapoda</taxon>
        <taxon>Chilopoda</taxon>
        <taxon>Pleurostigmophora</taxon>
        <taxon>Geophilomorpha</taxon>
        <taxon>Linotaeniidae</taxon>
        <taxon>Strigamia</taxon>
    </lineage>
</organism>